<reference evidence="14 15" key="1">
    <citation type="submission" date="2014-05" db="EMBL/GenBank/DDBJ databases">
        <title>Draft Genome Sequence of Nitratireductor basaltis Strain UMTGB225, A Marine Bacterium Isolated from Green Barrel Tunicate.</title>
        <authorList>
            <person name="Gan H.Y."/>
        </authorList>
    </citation>
    <scope>NUCLEOTIDE SEQUENCE [LARGE SCALE GENOMIC DNA]</scope>
    <source>
        <strain evidence="14 15">UMTGB225</strain>
    </source>
</reference>
<dbReference type="eggNOG" id="COG1173">
    <property type="taxonomic scope" value="Bacteria"/>
</dbReference>
<dbReference type="InterPro" id="IPR000515">
    <property type="entry name" value="MetI-like"/>
</dbReference>
<dbReference type="Pfam" id="PF00528">
    <property type="entry name" value="BPD_transp_1"/>
    <property type="match status" value="1"/>
</dbReference>
<dbReference type="Proteomes" id="UP000053675">
    <property type="component" value="Unassembled WGS sequence"/>
</dbReference>
<accession>A0A084UE50</accession>
<dbReference type="Pfam" id="PF12911">
    <property type="entry name" value="OppC_N"/>
    <property type="match status" value="1"/>
</dbReference>
<dbReference type="PANTHER" id="PTHR43386">
    <property type="entry name" value="OLIGOPEPTIDE TRANSPORT SYSTEM PERMEASE PROTEIN APPC"/>
    <property type="match status" value="1"/>
</dbReference>
<evidence type="ECO:0000256" key="10">
    <source>
        <dbReference type="ARBA" id="ARBA00024202"/>
    </source>
</evidence>
<dbReference type="EMBL" id="JMQM01000001">
    <property type="protein sequence ID" value="KFB11236.1"/>
    <property type="molecule type" value="Genomic_DNA"/>
</dbReference>
<dbReference type="CDD" id="cd06261">
    <property type="entry name" value="TM_PBP2"/>
    <property type="match status" value="1"/>
</dbReference>
<dbReference type="GO" id="GO:0015833">
    <property type="term" value="P:peptide transport"/>
    <property type="evidence" value="ECO:0007669"/>
    <property type="project" value="UniProtKB-KW"/>
</dbReference>
<protein>
    <recommendedName>
        <fullName evidence="11">Oligopeptide transport system permease protein OppC</fullName>
    </recommendedName>
</protein>
<evidence type="ECO:0000256" key="9">
    <source>
        <dbReference type="ARBA" id="ARBA00023136"/>
    </source>
</evidence>
<keyword evidence="2 12" id="KW-0813">Transport</keyword>
<keyword evidence="9 12" id="KW-0472">Membrane</keyword>
<keyword evidence="4" id="KW-0997">Cell inner membrane</keyword>
<sequence>MTDIATNTPEAAAGETPRGRSLWATAWLRLKRNKAAMASLIMLVLFIFAGIFGPMLSPHHYATVYPEYVKVPASLEAYPREDEIVPEAESLVSRARLEAQSVEVEGNTLRVVATSRREIDPRVTRYFDRSNLFSNAQVVETSADGMTATIEAEVSRVRFIFGTDANGRDLFSRILISIRISLMIGALATGVALIIGVIYGATAGFLGGRVDNLMMRVVDILYSLPFTFFAILLVVFFGRNVVLMFVAVGAVEWLDMARIVRGQTISLRRREFVQAAEALGVRSGGILRRHVIPNTLGPVIIYMTLLIPKVILLESFLSFLGLGVQEPLTSLGVLIAEGAKNMRGSPYMLLYPSLALTLLLFALNFLGDGLRDALDPKDR</sequence>
<dbReference type="Gene3D" id="1.10.3720.10">
    <property type="entry name" value="MetI-like"/>
    <property type="match status" value="1"/>
</dbReference>
<organism evidence="14 15">
    <name type="scientific">Nitratireductor basaltis</name>
    <dbReference type="NCBI Taxonomy" id="472175"/>
    <lineage>
        <taxon>Bacteria</taxon>
        <taxon>Pseudomonadati</taxon>
        <taxon>Pseudomonadota</taxon>
        <taxon>Alphaproteobacteria</taxon>
        <taxon>Hyphomicrobiales</taxon>
        <taxon>Phyllobacteriaceae</taxon>
        <taxon>Nitratireductor</taxon>
    </lineage>
</organism>
<feature type="domain" description="ABC transmembrane type-1" evidence="13">
    <location>
        <begin position="178"/>
        <end position="367"/>
    </location>
</feature>
<dbReference type="GO" id="GO:0055085">
    <property type="term" value="P:transmembrane transport"/>
    <property type="evidence" value="ECO:0007669"/>
    <property type="project" value="InterPro"/>
</dbReference>
<feature type="transmembrane region" description="Helical" evidence="12">
    <location>
        <begin position="348"/>
        <end position="367"/>
    </location>
</feature>
<feature type="transmembrane region" description="Helical" evidence="12">
    <location>
        <begin position="226"/>
        <end position="251"/>
    </location>
</feature>
<keyword evidence="15" id="KW-1185">Reference proteome</keyword>
<evidence type="ECO:0000256" key="1">
    <source>
        <dbReference type="ARBA" id="ARBA00004429"/>
    </source>
</evidence>
<evidence type="ECO:0000313" key="15">
    <source>
        <dbReference type="Proteomes" id="UP000053675"/>
    </source>
</evidence>
<dbReference type="GO" id="GO:0005886">
    <property type="term" value="C:plasma membrane"/>
    <property type="evidence" value="ECO:0007669"/>
    <property type="project" value="UniProtKB-SubCell"/>
</dbReference>
<evidence type="ECO:0000256" key="2">
    <source>
        <dbReference type="ARBA" id="ARBA00022448"/>
    </source>
</evidence>
<keyword evidence="6" id="KW-0571">Peptide transport</keyword>
<evidence type="ECO:0000256" key="11">
    <source>
        <dbReference type="ARBA" id="ARBA00072251"/>
    </source>
</evidence>
<dbReference type="GO" id="GO:0015031">
    <property type="term" value="P:protein transport"/>
    <property type="evidence" value="ECO:0007669"/>
    <property type="project" value="UniProtKB-KW"/>
</dbReference>
<proteinExistence type="inferred from homology"/>
<comment type="subcellular location">
    <subcellularLocation>
        <location evidence="1">Cell inner membrane</location>
        <topology evidence="1">Multi-pass membrane protein</topology>
    </subcellularLocation>
    <subcellularLocation>
        <location evidence="12">Cell membrane</location>
        <topology evidence="12">Multi-pass membrane protein</topology>
    </subcellularLocation>
</comment>
<evidence type="ECO:0000259" key="13">
    <source>
        <dbReference type="PROSITE" id="PS50928"/>
    </source>
</evidence>
<dbReference type="OrthoDB" id="9805884at2"/>
<comment type="caution">
    <text evidence="14">The sequence shown here is derived from an EMBL/GenBank/DDBJ whole genome shotgun (WGS) entry which is preliminary data.</text>
</comment>
<name>A0A084UE50_9HYPH</name>
<evidence type="ECO:0000256" key="3">
    <source>
        <dbReference type="ARBA" id="ARBA00022475"/>
    </source>
</evidence>
<evidence type="ECO:0000256" key="12">
    <source>
        <dbReference type="RuleBase" id="RU363032"/>
    </source>
</evidence>
<keyword evidence="5 12" id="KW-0812">Transmembrane</keyword>
<keyword evidence="3" id="KW-1003">Cell membrane</keyword>
<dbReference type="PROSITE" id="PS50928">
    <property type="entry name" value="ABC_TM1"/>
    <property type="match status" value="1"/>
</dbReference>
<evidence type="ECO:0000256" key="5">
    <source>
        <dbReference type="ARBA" id="ARBA00022692"/>
    </source>
</evidence>
<evidence type="ECO:0000256" key="4">
    <source>
        <dbReference type="ARBA" id="ARBA00022519"/>
    </source>
</evidence>
<dbReference type="InterPro" id="IPR050366">
    <property type="entry name" value="BP-dependent_transpt_permease"/>
</dbReference>
<dbReference type="PANTHER" id="PTHR43386:SF2">
    <property type="entry name" value="OLIGOPEPTIDE TRANSPORT SYSTEM PERMEASE PROTEIN OPPC"/>
    <property type="match status" value="1"/>
</dbReference>
<feature type="transmembrane region" description="Helical" evidence="12">
    <location>
        <begin position="291"/>
        <end position="311"/>
    </location>
</feature>
<feature type="transmembrane region" description="Helical" evidence="12">
    <location>
        <begin position="180"/>
        <end position="206"/>
    </location>
</feature>
<dbReference type="AlphaFoldDB" id="A0A084UE50"/>
<evidence type="ECO:0000256" key="6">
    <source>
        <dbReference type="ARBA" id="ARBA00022856"/>
    </source>
</evidence>
<evidence type="ECO:0000256" key="7">
    <source>
        <dbReference type="ARBA" id="ARBA00022927"/>
    </source>
</evidence>
<comment type="similarity">
    <text evidence="10">Belongs to the binding-protein-dependent transport system permease family. OppBC subfamily.</text>
</comment>
<keyword evidence="7" id="KW-0653">Protein transport</keyword>
<dbReference type="PATRIC" id="fig|472175.3.peg.2271"/>
<dbReference type="InterPro" id="IPR035906">
    <property type="entry name" value="MetI-like_sf"/>
</dbReference>
<dbReference type="InterPro" id="IPR025966">
    <property type="entry name" value="OppC_N"/>
</dbReference>
<dbReference type="STRING" id="472175.EL18_02283"/>
<evidence type="ECO:0000313" key="14">
    <source>
        <dbReference type="EMBL" id="KFB11236.1"/>
    </source>
</evidence>
<gene>
    <name evidence="14" type="ORF">EL18_02283</name>
</gene>
<feature type="transmembrane region" description="Helical" evidence="12">
    <location>
        <begin position="35"/>
        <end position="56"/>
    </location>
</feature>
<dbReference type="SUPFAM" id="SSF161098">
    <property type="entry name" value="MetI-like"/>
    <property type="match status" value="1"/>
</dbReference>
<keyword evidence="8 12" id="KW-1133">Transmembrane helix</keyword>
<dbReference type="RefSeq" id="WP_036482961.1">
    <property type="nucleotide sequence ID" value="NZ_JMQM01000001.1"/>
</dbReference>
<evidence type="ECO:0000256" key="8">
    <source>
        <dbReference type="ARBA" id="ARBA00022989"/>
    </source>
</evidence>